<dbReference type="EMBL" id="SDMK01000003">
    <property type="protein sequence ID" value="RXS94465.1"/>
    <property type="molecule type" value="Genomic_DNA"/>
</dbReference>
<proteinExistence type="predicted"/>
<dbReference type="SMART" id="SM00248">
    <property type="entry name" value="ANK"/>
    <property type="match status" value="6"/>
</dbReference>
<dbReference type="PANTHER" id="PTHR24189:SF50">
    <property type="entry name" value="ANKYRIN REPEAT AND SOCS BOX PROTEIN 2"/>
    <property type="match status" value="1"/>
</dbReference>
<dbReference type="Proteomes" id="UP000290253">
    <property type="component" value="Unassembled WGS sequence"/>
</dbReference>
<dbReference type="InterPro" id="IPR050745">
    <property type="entry name" value="Multifunctional_regulatory"/>
</dbReference>
<keyword evidence="2 3" id="KW-0040">ANK repeat</keyword>
<feature type="repeat" description="ANK" evidence="3">
    <location>
        <begin position="119"/>
        <end position="151"/>
    </location>
</feature>
<protein>
    <submittedName>
        <fullName evidence="4">Ankyrin repeat domain-containing protein</fullName>
    </submittedName>
</protein>
<comment type="caution">
    <text evidence="4">The sequence shown here is derived from an EMBL/GenBank/DDBJ whole genome shotgun (WGS) entry which is preliminary data.</text>
</comment>
<sequence>MSQHQLPARPNLEHLKNQARTLLDQALAADPVAVARLAAFGVTTPQPKLADALHIIAREYSFDTWPALKQYLELGSENPAQALSSAIKSNQAALVRAVLTRHPTLRGGVLDEPLPGLSFDAQALIGAVMRDNREMIDALLDAGADINARTRWWAGGFGVLDSASPELAEYLIARGAIVDIHAAARLGRIDRVRELLAADPNLVHARGGDGELPLHFAATVEIAALLLDHGADINARDIDHESTAAQYMVCMRQLLEWRDPYRHDVARFLISRGAETDILMASAVGDLALVERILNHDPDTIRITVRERDFPKRDPRSGGCIYYFGFGITTTPHMLARQFGHTAVFDLLMQRSPAWIRLVNIAETGDEEGVKRILAQHPTLFQKLSPAAARRLIGTAVRNNARAVELLVSHGWPVTAALESQQTALHYAAWHGNLEMVNALLRHHAPVQVFELEHGGSPLAWALHGSTHSWHRDTGDYPGVVRTLLAAGAVIPRPEMPLEAPDELLEILRQHGIEISATSSTQATEA</sequence>
<evidence type="ECO:0000256" key="1">
    <source>
        <dbReference type="ARBA" id="ARBA00022737"/>
    </source>
</evidence>
<dbReference type="PANTHER" id="PTHR24189">
    <property type="entry name" value="MYOTROPHIN"/>
    <property type="match status" value="1"/>
</dbReference>
<dbReference type="Pfam" id="PF00023">
    <property type="entry name" value="Ank"/>
    <property type="match status" value="1"/>
</dbReference>
<feature type="repeat" description="ANK" evidence="3">
    <location>
        <begin position="209"/>
        <end position="238"/>
    </location>
</feature>
<dbReference type="InterPro" id="IPR002110">
    <property type="entry name" value="Ankyrin_rpt"/>
</dbReference>
<dbReference type="AlphaFoldDB" id="A0A4Q1SBR0"/>
<dbReference type="PROSITE" id="PS50088">
    <property type="entry name" value="ANK_REPEAT"/>
    <property type="match status" value="3"/>
</dbReference>
<keyword evidence="5" id="KW-1185">Reference proteome</keyword>
<dbReference type="RefSeq" id="WP_129209202.1">
    <property type="nucleotide sequence ID" value="NZ_BMGU01000005.1"/>
</dbReference>
<accession>A0A4Q1SBR0</accession>
<dbReference type="Pfam" id="PF12796">
    <property type="entry name" value="Ank_2"/>
    <property type="match status" value="2"/>
</dbReference>
<organism evidence="4 5">
    <name type="scientific">Silvibacterium dinghuense</name>
    <dbReference type="NCBI Taxonomy" id="1560006"/>
    <lineage>
        <taxon>Bacteria</taxon>
        <taxon>Pseudomonadati</taxon>
        <taxon>Acidobacteriota</taxon>
        <taxon>Terriglobia</taxon>
        <taxon>Terriglobales</taxon>
        <taxon>Acidobacteriaceae</taxon>
        <taxon>Silvibacterium</taxon>
    </lineage>
</organism>
<dbReference type="InterPro" id="IPR036770">
    <property type="entry name" value="Ankyrin_rpt-contain_sf"/>
</dbReference>
<reference evidence="4 5" key="1">
    <citation type="journal article" date="2016" name="Int. J. Syst. Evol. Microbiol.">
        <title>Acidipila dinghuensis sp. nov., an acidobacterium isolated from forest soil.</title>
        <authorList>
            <person name="Jiang Y.W."/>
            <person name="Wang J."/>
            <person name="Chen M.H."/>
            <person name="Lv Y.Y."/>
            <person name="Qiu L.H."/>
        </authorList>
    </citation>
    <scope>NUCLEOTIDE SEQUENCE [LARGE SCALE GENOMIC DNA]</scope>
    <source>
        <strain evidence="4 5">DHOF10</strain>
    </source>
</reference>
<keyword evidence="1" id="KW-0677">Repeat</keyword>
<dbReference type="OrthoDB" id="127805at2"/>
<evidence type="ECO:0000256" key="3">
    <source>
        <dbReference type="PROSITE-ProRule" id="PRU00023"/>
    </source>
</evidence>
<dbReference type="PROSITE" id="PS50297">
    <property type="entry name" value="ANK_REP_REGION"/>
    <property type="match status" value="1"/>
</dbReference>
<gene>
    <name evidence="4" type="ORF">ESZ00_15460</name>
</gene>
<name>A0A4Q1SBR0_9BACT</name>
<evidence type="ECO:0000313" key="5">
    <source>
        <dbReference type="Proteomes" id="UP000290253"/>
    </source>
</evidence>
<evidence type="ECO:0000256" key="2">
    <source>
        <dbReference type="ARBA" id="ARBA00023043"/>
    </source>
</evidence>
<dbReference type="Gene3D" id="1.25.40.20">
    <property type="entry name" value="Ankyrin repeat-containing domain"/>
    <property type="match status" value="3"/>
</dbReference>
<feature type="repeat" description="ANK" evidence="3">
    <location>
        <begin position="420"/>
        <end position="452"/>
    </location>
</feature>
<evidence type="ECO:0000313" key="4">
    <source>
        <dbReference type="EMBL" id="RXS94465.1"/>
    </source>
</evidence>
<dbReference type="SUPFAM" id="SSF48403">
    <property type="entry name" value="Ankyrin repeat"/>
    <property type="match status" value="1"/>
</dbReference>